<sequence length="89" mass="10512">QVSHPPDDNPKKEDMGNQSLMMIYKASEQAAMWKRKQNKRAEETRLKDFHELEALAKLNEQAWKDELTQAKAYSEQVYLQVQLEQDTME</sequence>
<dbReference type="VEuPathDB" id="FungiDB:VP01_7763g1"/>
<dbReference type="Proteomes" id="UP000037035">
    <property type="component" value="Unassembled WGS sequence"/>
</dbReference>
<dbReference type="EMBL" id="LAVV01013231">
    <property type="protein sequence ID" value="KNZ45836.1"/>
    <property type="molecule type" value="Genomic_DNA"/>
</dbReference>
<name>A0A0L6UBF5_9BASI</name>
<organism evidence="1 2">
    <name type="scientific">Puccinia sorghi</name>
    <dbReference type="NCBI Taxonomy" id="27349"/>
    <lineage>
        <taxon>Eukaryota</taxon>
        <taxon>Fungi</taxon>
        <taxon>Dikarya</taxon>
        <taxon>Basidiomycota</taxon>
        <taxon>Pucciniomycotina</taxon>
        <taxon>Pucciniomycetes</taxon>
        <taxon>Pucciniales</taxon>
        <taxon>Pucciniaceae</taxon>
        <taxon>Puccinia</taxon>
    </lineage>
</organism>
<comment type="caution">
    <text evidence="1">The sequence shown here is derived from an EMBL/GenBank/DDBJ whole genome shotgun (WGS) entry which is preliminary data.</text>
</comment>
<keyword evidence="2" id="KW-1185">Reference proteome</keyword>
<reference evidence="1 2" key="1">
    <citation type="submission" date="2015-08" db="EMBL/GenBank/DDBJ databases">
        <title>Next Generation Sequencing and Analysis of the Genome of Puccinia sorghi L Schw, the Causal Agent of Maize Common Rust.</title>
        <authorList>
            <person name="Rochi L."/>
            <person name="Burguener G."/>
            <person name="Darino M."/>
            <person name="Turjanski A."/>
            <person name="Kreff E."/>
            <person name="Dieguez M.J."/>
            <person name="Sacco F."/>
        </authorList>
    </citation>
    <scope>NUCLEOTIDE SEQUENCE [LARGE SCALE GENOMIC DNA]</scope>
    <source>
        <strain evidence="1 2">RO10H11247</strain>
    </source>
</reference>
<feature type="non-terminal residue" evidence="1">
    <location>
        <position position="1"/>
    </location>
</feature>
<evidence type="ECO:0000313" key="2">
    <source>
        <dbReference type="Proteomes" id="UP000037035"/>
    </source>
</evidence>
<accession>A0A0L6UBF5</accession>
<proteinExistence type="predicted"/>
<protein>
    <submittedName>
        <fullName evidence="1">Uncharacterized protein</fullName>
    </submittedName>
</protein>
<dbReference type="AlphaFoldDB" id="A0A0L6UBF5"/>
<gene>
    <name evidence="1" type="ORF">VP01_7763g1</name>
</gene>
<evidence type="ECO:0000313" key="1">
    <source>
        <dbReference type="EMBL" id="KNZ45836.1"/>
    </source>
</evidence>